<reference evidence="4 5" key="1">
    <citation type="submission" date="2024-08" db="EMBL/GenBank/DDBJ databases">
        <authorList>
            <person name="Cucini C."/>
            <person name="Frati F."/>
        </authorList>
    </citation>
    <scope>NUCLEOTIDE SEQUENCE [LARGE SCALE GENOMIC DNA]</scope>
</reference>
<dbReference type="Proteomes" id="UP001642540">
    <property type="component" value="Unassembled WGS sequence"/>
</dbReference>
<gene>
    <name evidence="4" type="ORF">ODALV1_LOCUS11491</name>
</gene>
<keyword evidence="2" id="KW-0732">Signal</keyword>
<organism evidence="4 5">
    <name type="scientific">Orchesella dallaii</name>
    <dbReference type="NCBI Taxonomy" id="48710"/>
    <lineage>
        <taxon>Eukaryota</taxon>
        <taxon>Metazoa</taxon>
        <taxon>Ecdysozoa</taxon>
        <taxon>Arthropoda</taxon>
        <taxon>Hexapoda</taxon>
        <taxon>Collembola</taxon>
        <taxon>Entomobryomorpha</taxon>
        <taxon>Entomobryoidea</taxon>
        <taxon>Orchesellidae</taxon>
        <taxon>Orchesellinae</taxon>
        <taxon>Orchesella</taxon>
    </lineage>
</organism>
<dbReference type="SMART" id="SM00181">
    <property type="entry name" value="EGF"/>
    <property type="match status" value="3"/>
</dbReference>
<feature type="region of interest" description="Disordered" evidence="1">
    <location>
        <begin position="138"/>
        <end position="158"/>
    </location>
</feature>
<feature type="chain" id="PRO_5045237544" description="EGF-like domain-containing protein" evidence="2">
    <location>
        <begin position="20"/>
        <end position="612"/>
    </location>
</feature>
<evidence type="ECO:0000313" key="5">
    <source>
        <dbReference type="Proteomes" id="UP001642540"/>
    </source>
</evidence>
<feature type="domain" description="EGF-like" evidence="3">
    <location>
        <begin position="433"/>
        <end position="478"/>
    </location>
</feature>
<feature type="signal peptide" evidence="2">
    <location>
        <begin position="1"/>
        <end position="19"/>
    </location>
</feature>
<dbReference type="EMBL" id="CAXLJM020000035">
    <property type="protein sequence ID" value="CAL8103584.1"/>
    <property type="molecule type" value="Genomic_DNA"/>
</dbReference>
<evidence type="ECO:0000256" key="1">
    <source>
        <dbReference type="SAM" id="MobiDB-lite"/>
    </source>
</evidence>
<evidence type="ECO:0000256" key="2">
    <source>
        <dbReference type="SAM" id="SignalP"/>
    </source>
</evidence>
<feature type="domain" description="EGF-like" evidence="3">
    <location>
        <begin position="80"/>
        <end position="123"/>
    </location>
</feature>
<evidence type="ECO:0000259" key="3">
    <source>
        <dbReference type="SMART" id="SM00181"/>
    </source>
</evidence>
<accession>A0ABP1QHX9</accession>
<proteinExistence type="predicted"/>
<dbReference type="InterPro" id="IPR000742">
    <property type="entry name" value="EGF"/>
</dbReference>
<comment type="caution">
    <text evidence="4">The sequence shown here is derived from an EMBL/GenBank/DDBJ whole genome shotgun (WGS) entry which is preliminary data.</text>
</comment>
<protein>
    <recommendedName>
        <fullName evidence="3">EGF-like domain-containing protein</fullName>
    </recommendedName>
</protein>
<feature type="domain" description="EGF-like" evidence="3">
    <location>
        <begin position="207"/>
        <end position="257"/>
    </location>
</feature>
<evidence type="ECO:0000313" key="4">
    <source>
        <dbReference type="EMBL" id="CAL8103584.1"/>
    </source>
</evidence>
<sequence length="612" mass="67731">MRLFPLKFILILSLPFIFGQPFPHHHSQFGDPCDVSSPEETCEMSKGLACSYKTSRCVCWDIRTIYSIERKLCVGRAGEQCHFFGGERLCTENAYCLEDESLSPIPICLCVKGYFKGSTGSCVRKSKFGEFCDLSSKYPSSSSQSSPSSSSSLASGHPSSSMMMSSSFSSSSSCEPSLHCVNYSCQCESNQIYEPKRELCLSKAGHKCSKSLNNCVENAECSEKVWAFDHHSGDTKMVGHKCACKHGLKVTSQGFCAVEYGGSCETSSECYFGQMTCINGKCQCHPLSQVYDKRHKMCLNLVGTVCPSKENHDDENRHQNYLEDERSRAEAVRVNPGVVYQYENPSSASSKAPSPVAYGGASRPVIIVSTSTSPPKTTTEREGVVVAEKSGNASSRNFDFGFRYNLSSRPNPKSFSHNIYPRQNYYSYEFQPELRNLEEKQEISPCVPHAECVPEFGSPDYVCKCRNGSSETVMRTCLLDYDQPCGKNGEGDKDNEGTYNTPFCNVFEGLACISDKGICQCADPMLVYDEETQSCLSNVGNICGKIKLDSMLLNSINTEMNEMAFYHYQPEQFAYINCVTNATCVDKSVNGHFKQVCVPRGKFAPNKFGFGA</sequence>
<name>A0ABP1QHX9_9HEXA</name>
<keyword evidence="5" id="KW-1185">Reference proteome</keyword>